<dbReference type="PROSITE" id="PS50835">
    <property type="entry name" value="IG_LIKE"/>
    <property type="match status" value="1"/>
</dbReference>
<sequence>MFLFSLGLCNSKMDKLCERYFENGWLWTSLIISALMPGVVLAGDWVVHVPVNPILAPHGSSVTLPCTYDFPDESGSRHVQSEMWCLNQSQCITPAYVYHSASIFPEPAYRGRVQYLGSLGSKNCSLRISDLRMKDSGVYVFRFITNHPVSKLPGQRGVTLQVTDPPVNTSVMVTSSGEIVEGTSLTLSCTSFTASPLITFTWFQMNGTTTLRGTGQKLTIDHLTSKDSGLYTCVAQNTWGSQNATIILTIRKAETSSSASTVGIVFGIILMLTIIATVVTCTKRHTASKSLQTVFNDDGNL</sequence>
<dbReference type="PANTHER" id="PTHR46013:SF4">
    <property type="entry name" value="B-CELL RECEPTOR CD22-RELATED"/>
    <property type="match status" value="1"/>
</dbReference>
<organism evidence="4 5">
    <name type="scientific">Pangasianodon hypophthalmus</name>
    <name type="common">Striped catfish</name>
    <name type="synonym">Helicophagus hypophthalmus</name>
    <dbReference type="NCBI Taxonomy" id="310915"/>
    <lineage>
        <taxon>Eukaryota</taxon>
        <taxon>Metazoa</taxon>
        <taxon>Chordata</taxon>
        <taxon>Craniata</taxon>
        <taxon>Vertebrata</taxon>
        <taxon>Euteleostomi</taxon>
        <taxon>Actinopterygii</taxon>
        <taxon>Neopterygii</taxon>
        <taxon>Teleostei</taxon>
        <taxon>Ostariophysi</taxon>
        <taxon>Siluriformes</taxon>
        <taxon>Pangasiidae</taxon>
        <taxon>Pangasianodon</taxon>
    </lineage>
</organism>
<reference evidence="4 5" key="1">
    <citation type="submission" date="2019-06" db="EMBL/GenBank/DDBJ databases">
        <title>A chromosome-scale genome assembly of the striped catfish, Pangasianodon hypophthalmus.</title>
        <authorList>
            <person name="Wen M."/>
            <person name="Zahm M."/>
            <person name="Roques C."/>
            <person name="Cabau C."/>
            <person name="Klopp C."/>
            <person name="Donnadieu C."/>
            <person name="Jouanno E."/>
            <person name="Avarre J.-C."/>
            <person name="Campet M."/>
            <person name="Ha T.T.T."/>
            <person name="Dugue R."/>
            <person name="Lampietro C."/>
            <person name="Louis A."/>
            <person name="Herpin A."/>
            <person name="Echchiki A."/>
            <person name="Berthelot C."/>
            <person name="Parey E."/>
            <person name="Roest-Crollius H."/>
            <person name="Braasch I."/>
            <person name="Postlethwait J."/>
            <person name="Bobe J."/>
            <person name="Montfort J."/>
            <person name="Bouchez O."/>
            <person name="Begum T."/>
            <person name="Schartl M."/>
            <person name="Guiguen Y."/>
        </authorList>
    </citation>
    <scope>NUCLEOTIDE SEQUENCE [LARGE SCALE GENOMIC DNA]</scope>
    <source>
        <strain evidence="4 5">Indonesia</strain>
        <tissue evidence="4">Blood</tissue>
    </source>
</reference>
<keyword evidence="1" id="KW-0393">Immunoglobulin domain</keyword>
<dbReference type="SMART" id="SM00408">
    <property type="entry name" value="IGc2"/>
    <property type="match status" value="1"/>
</dbReference>
<dbReference type="PANTHER" id="PTHR46013">
    <property type="entry name" value="VASCULAR CELL ADHESION MOLECULE 1"/>
    <property type="match status" value="1"/>
</dbReference>
<keyword evidence="2" id="KW-0472">Membrane</keyword>
<proteinExistence type="predicted"/>
<name>A0A5N5KR61_PANHP</name>
<dbReference type="EMBL" id="VFJC01000023">
    <property type="protein sequence ID" value="KAB5532854.1"/>
    <property type="molecule type" value="Genomic_DNA"/>
</dbReference>
<comment type="caution">
    <text evidence="4">The sequence shown here is derived from an EMBL/GenBank/DDBJ whole genome shotgun (WGS) entry which is preliminary data.</text>
</comment>
<evidence type="ECO:0000313" key="5">
    <source>
        <dbReference type="Proteomes" id="UP000327468"/>
    </source>
</evidence>
<evidence type="ECO:0000256" key="1">
    <source>
        <dbReference type="ARBA" id="ARBA00023319"/>
    </source>
</evidence>
<dbReference type="Pfam" id="PF00047">
    <property type="entry name" value="ig"/>
    <property type="match status" value="1"/>
</dbReference>
<dbReference type="SMART" id="SM00409">
    <property type="entry name" value="IG"/>
    <property type="match status" value="2"/>
</dbReference>
<dbReference type="InterPro" id="IPR036179">
    <property type="entry name" value="Ig-like_dom_sf"/>
</dbReference>
<dbReference type="AlphaFoldDB" id="A0A5N5KR61"/>
<dbReference type="Proteomes" id="UP000327468">
    <property type="component" value="Chromosome 22"/>
</dbReference>
<evidence type="ECO:0000313" key="4">
    <source>
        <dbReference type="EMBL" id="KAB5532854.1"/>
    </source>
</evidence>
<dbReference type="InterPro" id="IPR013106">
    <property type="entry name" value="Ig_V-set"/>
</dbReference>
<dbReference type="Pfam" id="PF07686">
    <property type="entry name" value="V-set"/>
    <property type="match status" value="1"/>
</dbReference>
<dbReference type="InterPro" id="IPR003599">
    <property type="entry name" value="Ig_sub"/>
</dbReference>
<feature type="transmembrane region" description="Helical" evidence="2">
    <location>
        <begin position="261"/>
        <end position="281"/>
    </location>
</feature>
<keyword evidence="2" id="KW-1133">Transmembrane helix</keyword>
<dbReference type="InterPro" id="IPR013783">
    <property type="entry name" value="Ig-like_fold"/>
</dbReference>
<dbReference type="Gene3D" id="2.60.40.10">
    <property type="entry name" value="Immunoglobulins"/>
    <property type="match status" value="2"/>
</dbReference>
<dbReference type="InterPro" id="IPR003598">
    <property type="entry name" value="Ig_sub2"/>
</dbReference>
<accession>A0A5N5KR61</accession>
<gene>
    <name evidence="4" type="ORF">PHYPO_G00124940</name>
</gene>
<dbReference type="InterPro" id="IPR013151">
    <property type="entry name" value="Immunoglobulin_dom"/>
</dbReference>
<dbReference type="SUPFAM" id="SSF48726">
    <property type="entry name" value="Immunoglobulin"/>
    <property type="match status" value="2"/>
</dbReference>
<keyword evidence="2" id="KW-0812">Transmembrane</keyword>
<keyword evidence="5" id="KW-1185">Reference proteome</keyword>
<evidence type="ECO:0000259" key="3">
    <source>
        <dbReference type="PROSITE" id="PS50835"/>
    </source>
</evidence>
<evidence type="ECO:0000256" key="2">
    <source>
        <dbReference type="SAM" id="Phobius"/>
    </source>
</evidence>
<protein>
    <recommendedName>
        <fullName evidence="3">Ig-like domain-containing protein</fullName>
    </recommendedName>
</protein>
<feature type="domain" description="Ig-like" evidence="3">
    <location>
        <begin position="165"/>
        <end position="249"/>
    </location>
</feature>
<dbReference type="InterPro" id="IPR007110">
    <property type="entry name" value="Ig-like_dom"/>
</dbReference>